<name>A0AAD4ML89_9BILA</name>
<evidence type="ECO:0000313" key="2">
    <source>
        <dbReference type="Proteomes" id="UP001201812"/>
    </source>
</evidence>
<reference evidence="1" key="1">
    <citation type="submission" date="2022-01" db="EMBL/GenBank/DDBJ databases">
        <title>Genome Sequence Resource for Two Populations of Ditylenchus destructor, the Migratory Endoparasitic Phytonematode.</title>
        <authorList>
            <person name="Zhang H."/>
            <person name="Lin R."/>
            <person name="Xie B."/>
        </authorList>
    </citation>
    <scope>NUCLEOTIDE SEQUENCE</scope>
    <source>
        <strain evidence="1">BazhouSP</strain>
    </source>
</reference>
<dbReference type="Proteomes" id="UP001201812">
    <property type="component" value="Unassembled WGS sequence"/>
</dbReference>
<gene>
    <name evidence="1" type="ORF">DdX_20173</name>
</gene>
<organism evidence="1 2">
    <name type="scientific">Ditylenchus destructor</name>
    <dbReference type="NCBI Taxonomy" id="166010"/>
    <lineage>
        <taxon>Eukaryota</taxon>
        <taxon>Metazoa</taxon>
        <taxon>Ecdysozoa</taxon>
        <taxon>Nematoda</taxon>
        <taxon>Chromadorea</taxon>
        <taxon>Rhabditida</taxon>
        <taxon>Tylenchina</taxon>
        <taxon>Tylenchomorpha</taxon>
        <taxon>Sphaerularioidea</taxon>
        <taxon>Anguinidae</taxon>
        <taxon>Anguininae</taxon>
        <taxon>Ditylenchus</taxon>
    </lineage>
</organism>
<dbReference type="EMBL" id="JAKKPZ010000526">
    <property type="protein sequence ID" value="KAI1694306.1"/>
    <property type="molecule type" value="Genomic_DNA"/>
</dbReference>
<proteinExistence type="predicted"/>
<comment type="caution">
    <text evidence="1">The sequence shown here is derived from an EMBL/GenBank/DDBJ whole genome shotgun (WGS) entry which is preliminary data.</text>
</comment>
<evidence type="ECO:0000313" key="1">
    <source>
        <dbReference type="EMBL" id="KAI1694306.1"/>
    </source>
</evidence>
<keyword evidence="2" id="KW-1185">Reference proteome</keyword>
<sequence length="74" mass="8569">MAFLDKKHALLSSKDKMTQDSGNPWIHNKIVANQFLNNAYLVNRLLNNRYINPQWMHARLLLSKEGKGHSSGRH</sequence>
<dbReference type="AlphaFoldDB" id="A0AAD4ML89"/>
<accession>A0AAD4ML89</accession>
<protein>
    <submittedName>
        <fullName evidence="1">Uncharacterized protein</fullName>
    </submittedName>
</protein>